<keyword evidence="2" id="KW-1185">Reference proteome</keyword>
<evidence type="ECO:0000313" key="2">
    <source>
        <dbReference type="Proteomes" id="UP001500037"/>
    </source>
</evidence>
<organism evidence="1 2">
    <name type="scientific">Kitasatospora nipponensis</name>
    <dbReference type="NCBI Taxonomy" id="258049"/>
    <lineage>
        <taxon>Bacteria</taxon>
        <taxon>Bacillati</taxon>
        <taxon>Actinomycetota</taxon>
        <taxon>Actinomycetes</taxon>
        <taxon>Kitasatosporales</taxon>
        <taxon>Streptomycetaceae</taxon>
        <taxon>Kitasatospora</taxon>
    </lineage>
</organism>
<proteinExistence type="predicted"/>
<accession>A0ABN1VV08</accession>
<name>A0ABN1VV08_9ACTN</name>
<comment type="caution">
    <text evidence="1">The sequence shown here is derived from an EMBL/GenBank/DDBJ whole genome shotgun (WGS) entry which is preliminary data.</text>
</comment>
<reference evidence="1 2" key="1">
    <citation type="journal article" date="2019" name="Int. J. Syst. Evol. Microbiol.">
        <title>The Global Catalogue of Microorganisms (GCM) 10K type strain sequencing project: providing services to taxonomists for standard genome sequencing and annotation.</title>
        <authorList>
            <consortium name="The Broad Institute Genomics Platform"/>
            <consortium name="The Broad Institute Genome Sequencing Center for Infectious Disease"/>
            <person name="Wu L."/>
            <person name="Ma J."/>
        </authorList>
    </citation>
    <scope>NUCLEOTIDE SEQUENCE [LARGE SCALE GENOMIC DNA]</scope>
    <source>
        <strain evidence="1 2">JCM 13004</strain>
    </source>
</reference>
<gene>
    <name evidence="1" type="ORF">GCM10009665_11480</name>
</gene>
<evidence type="ECO:0000313" key="1">
    <source>
        <dbReference type="EMBL" id="GAA1222943.1"/>
    </source>
</evidence>
<dbReference type="Proteomes" id="UP001500037">
    <property type="component" value="Unassembled WGS sequence"/>
</dbReference>
<sequence length="181" mass="20176">MLIGMPSTPALTHWDSPFVNFVTFAFPDGLGDACRWVHLKRFHLPAGAPRDDRALLTALIAHPEFRDTYDGAGVWLEPRHGQWWSDRITPDSYLAVDDATATGVIRSWAAPVDGIALPAELDQRLHEAVFTPIHRATSRYELGELPEDAHHDYGPIHMEFHELVLIDRPAGVLTLLVAADD</sequence>
<dbReference type="EMBL" id="BAAALF010000011">
    <property type="protein sequence ID" value="GAA1222943.1"/>
    <property type="molecule type" value="Genomic_DNA"/>
</dbReference>
<protein>
    <submittedName>
        <fullName evidence="1">Uncharacterized protein</fullName>
    </submittedName>
</protein>